<evidence type="ECO:0000313" key="2">
    <source>
        <dbReference type="EMBL" id="GAA2148026.1"/>
    </source>
</evidence>
<dbReference type="EMBL" id="BAAANT010000023">
    <property type="protein sequence ID" value="GAA2148026.1"/>
    <property type="molecule type" value="Genomic_DNA"/>
</dbReference>
<comment type="caution">
    <text evidence="2">The sequence shown here is derived from an EMBL/GenBank/DDBJ whole genome shotgun (WGS) entry which is preliminary data.</text>
</comment>
<dbReference type="RefSeq" id="WP_344466831.1">
    <property type="nucleotide sequence ID" value="NZ_BAAANT010000023.1"/>
</dbReference>
<evidence type="ECO:0008006" key="4">
    <source>
        <dbReference type="Google" id="ProtNLM"/>
    </source>
</evidence>
<gene>
    <name evidence="2" type="ORF">GCM10009760_39500</name>
</gene>
<evidence type="ECO:0000256" key="1">
    <source>
        <dbReference type="SAM" id="MobiDB-lite"/>
    </source>
</evidence>
<dbReference type="Pfam" id="PF19380">
    <property type="entry name" value="DUF5955"/>
    <property type="match status" value="1"/>
</dbReference>
<evidence type="ECO:0000313" key="3">
    <source>
        <dbReference type="Proteomes" id="UP001422759"/>
    </source>
</evidence>
<protein>
    <recommendedName>
        <fullName evidence="4">DUF4404 family protein</fullName>
    </recommendedName>
</protein>
<name>A0ABN2ZUU2_9ACTN</name>
<feature type="region of interest" description="Disordered" evidence="1">
    <location>
        <begin position="1"/>
        <end position="26"/>
    </location>
</feature>
<proteinExistence type="predicted"/>
<dbReference type="Proteomes" id="UP001422759">
    <property type="component" value="Unassembled WGS sequence"/>
</dbReference>
<feature type="compositionally biased region" description="Low complexity" evidence="1">
    <location>
        <begin position="12"/>
        <end position="26"/>
    </location>
</feature>
<accession>A0ABN2ZUU2</accession>
<reference evidence="2 3" key="1">
    <citation type="journal article" date="2019" name="Int. J. Syst. Evol. Microbiol.">
        <title>The Global Catalogue of Microorganisms (GCM) 10K type strain sequencing project: providing services to taxonomists for standard genome sequencing and annotation.</title>
        <authorList>
            <consortium name="The Broad Institute Genomics Platform"/>
            <consortium name="The Broad Institute Genome Sequencing Center for Infectious Disease"/>
            <person name="Wu L."/>
            <person name="Ma J."/>
        </authorList>
    </citation>
    <scope>NUCLEOTIDE SEQUENCE [LARGE SCALE GENOMIC DNA]</scope>
    <source>
        <strain evidence="2 3">JCM 14560</strain>
    </source>
</reference>
<organism evidence="2 3">
    <name type="scientific">Kitasatospora kazusensis</name>
    <dbReference type="NCBI Taxonomy" id="407974"/>
    <lineage>
        <taxon>Bacteria</taxon>
        <taxon>Bacillati</taxon>
        <taxon>Actinomycetota</taxon>
        <taxon>Actinomycetes</taxon>
        <taxon>Kitasatosporales</taxon>
        <taxon>Streptomycetaceae</taxon>
        <taxon>Kitasatospora</taxon>
    </lineage>
</organism>
<dbReference type="InterPro" id="IPR045999">
    <property type="entry name" value="DUF5955"/>
</dbReference>
<keyword evidence="3" id="KW-1185">Reference proteome</keyword>
<sequence>MTAEHPQGFPVNNGVQQSGGHSQVGNQAVGAGARAVAGNVGFQTALPAQQAGPAELIALIERLLTEHRDALPDQSGTQVELRRLREELDEAEPQPGVLRRALERLTDFVAPVAPLVVAVGQLAQALNG</sequence>